<dbReference type="AlphaFoldDB" id="A0A9D4ISB5"/>
<proteinExistence type="predicted"/>
<dbReference type="EMBL" id="JAIWYP010000008">
    <property type="protein sequence ID" value="KAH3784820.1"/>
    <property type="molecule type" value="Genomic_DNA"/>
</dbReference>
<name>A0A9D4ISB5_DREPO</name>
<evidence type="ECO:0000313" key="3">
    <source>
        <dbReference type="EMBL" id="KAH3784820.1"/>
    </source>
</evidence>
<feature type="domain" description="Peptidase M12B propeptide" evidence="2">
    <location>
        <begin position="64"/>
        <end position="144"/>
    </location>
</feature>
<comment type="caution">
    <text evidence="3">The sequence shown here is derived from an EMBL/GenBank/DDBJ whole genome shotgun (WGS) entry which is preliminary data.</text>
</comment>
<evidence type="ECO:0000256" key="1">
    <source>
        <dbReference type="ARBA" id="ARBA00023157"/>
    </source>
</evidence>
<evidence type="ECO:0000259" key="2">
    <source>
        <dbReference type="Pfam" id="PF01562"/>
    </source>
</evidence>
<sequence>MVSEIPTYRLLMWVFMMGSVTHSSLSSLDKHSHIPQEFKVVLAKVFNADSPDAIPVSELRSHLLQRRRRSVSSDILINITTDEDVFHVRLTPNLKLLAPGFKVYHRHPSSDDVTQNDDVITENDDVTVESEAEELAHCQFKGTVISHQDAPAAFSLCNGVNTMKLYGKLNYLEEMRMLFVGSAKAEQTYFAIRGDKVKRVDAASVIEAASVCSGKSHFAAKLRICPPRHAAIRYMMPS</sequence>
<dbReference type="Pfam" id="PF01562">
    <property type="entry name" value="Pep_M12B_propep"/>
    <property type="match status" value="1"/>
</dbReference>
<reference evidence="3" key="1">
    <citation type="journal article" date="2019" name="bioRxiv">
        <title>The Genome of the Zebra Mussel, Dreissena polymorpha: A Resource for Invasive Species Research.</title>
        <authorList>
            <person name="McCartney M.A."/>
            <person name="Auch B."/>
            <person name="Kono T."/>
            <person name="Mallez S."/>
            <person name="Zhang Y."/>
            <person name="Obille A."/>
            <person name="Becker A."/>
            <person name="Abrahante J.E."/>
            <person name="Garbe J."/>
            <person name="Badalamenti J.P."/>
            <person name="Herman A."/>
            <person name="Mangelson H."/>
            <person name="Liachko I."/>
            <person name="Sullivan S."/>
            <person name="Sone E.D."/>
            <person name="Koren S."/>
            <person name="Silverstein K.A.T."/>
            <person name="Beckman K.B."/>
            <person name="Gohl D.M."/>
        </authorList>
    </citation>
    <scope>NUCLEOTIDE SEQUENCE</scope>
    <source>
        <strain evidence="3">Duluth1</strain>
        <tissue evidence="3">Whole animal</tissue>
    </source>
</reference>
<dbReference type="Proteomes" id="UP000828390">
    <property type="component" value="Unassembled WGS sequence"/>
</dbReference>
<gene>
    <name evidence="3" type="ORF">DPMN_162891</name>
</gene>
<keyword evidence="1" id="KW-1015">Disulfide bond</keyword>
<organism evidence="3 4">
    <name type="scientific">Dreissena polymorpha</name>
    <name type="common">Zebra mussel</name>
    <name type="synonym">Mytilus polymorpha</name>
    <dbReference type="NCBI Taxonomy" id="45954"/>
    <lineage>
        <taxon>Eukaryota</taxon>
        <taxon>Metazoa</taxon>
        <taxon>Spiralia</taxon>
        <taxon>Lophotrochozoa</taxon>
        <taxon>Mollusca</taxon>
        <taxon>Bivalvia</taxon>
        <taxon>Autobranchia</taxon>
        <taxon>Heteroconchia</taxon>
        <taxon>Euheterodonta</taxon>
        <taxon>Imparidentia</taxon>
        <taxon>Neoheterodontei</taxon>
        <taxon>Myida</taxon>
        <taxon>Dreissenoidea</taxon>
        <taxon>Dreissenidae</taxon>
        <taxon>Dreissena</taxon>
    </lineage>
</organism>
<evidence type="ECO:0000313" key="4">
    <source>
        <dbReference type="Proteomes" id="UP000828390"/>
    </source>
</evidence>
<keyword evidence="4" id="KW-1185">Reference proteome</keyword>
<protein>
    <recommendedName>
        <fullName evidence="2">Peptidase M12B propeptide domain-containing protein</fullName>
    </recommendedName>
</protein>
<accession>A0A9D4ISB5</accession>
<dbReference type="InterPro" id="IPR002870">
    <property type="entry name" value="Peptidase_M12B_N"/>
</dbReference>
<reference evidence="3" key="2">
    <citation type="submission" date="2020-11" db="EMBL/GenBank/DDBJ databases">
        <authorList>
            <person name="McCartney M.A."/>
            <person name="Auch B."/>
            <person name="Kono T."/>
            <person name="Mallez S."/>
            <person name="Becker A."/>
            <person name="Gohl D.M."/>
            <person name="Silverstein K.A.T."/>
            <person name="Koren S."/>
            <person name="Bechman K.B."/>
            <person name="Herman A."/>
            <person name="Abrahante J.E."/>
            <person name="Garbe J."/>
        </authorList>
    </citation>
    <scope>NUCLEOTIDE SEQUENCE</scope>
    <source>
        <strain evidence="3">Duluth1</strain>
        <tissue evidence="3">Whole animal</tissue>
    </source>
</reference>